<dbReference type="InterPro" id="IPR009057">
    <property type="entry name" value="Homeodomain-like_sf"/>
</dbReference>
<gene>
    <name evidence="2" type="ORF">SAMN05216555_10367</name>
</gene>
<dbReference type="Gene3D" id="1.10.357.10">
    <property type="entry name" value="Tetracycline Repressor, domain 2"/>
    <property type="match status" value="1"/>
</dbReference>
<keyword evidence="3" id="KW-1185">Reference proteome</keyword>
<proteinExistence type="predicted"/>
<sequence>MDEMNLSPRERANAAVREFLSSRDWSAQTPARRRILAAFLQLATTRGFDSVTMRTLGRELDMKAPSIYSSFPQGKDEIVAESLRWFTHTFARDLLAGAEEAKSPEEYWAALVRFHLAQQLQRPEADLWDLLVATDKVARFLADEVRDEVGLWMGLHADMYAAAAEEMGYELPVRTTKVIFTLLDGAGRWAGWSGSDDDLAELLDHTVALTRSILEVGSGSRTLA</sequence>
<organism evidence="2 3">
    <name type="scientific">Arthrobacter cupressi</name>
    <dbReference type="NCBI Taxonomy" id="1045773"/>
    <lineage>
        <taxon>Bacteria</taxon>
        <taxon>Bacillati</taxon>
        <taxon>Actinomycetota</taxon>
        <taxon>Actinomycetes</taxon>
        <taxon>Micrococcales</taxon>
        <taxon>Micrococcaceae</taxon>
        <taxon>Arthrobacter</taxon>
    </lineage>
</organism>
<dbReference type="Proteomes" id="UP000182130">
    <property type="component" value="Unassembled WGS sequence"/>
</dbReference>
<dbReference type="Pfam" id="PF00440">
    <property type="entry name" value="TetR_N"/>
    <property type="match status" value="1"/>
</dbReference>
<evidence type="ECO:0000313" key="3">
    <source>
        <dbReference type="Proteomes" id="UP000182130"/>
    </source>
</evidence>
<evidence type="ECO:0000256" key="1">
    <source>
        <dbReference type="ARBA" id="ARBA00023125"/>
    </source>
</evidence>
<keyword evidence="1" id="KW-0238">DNA-binding</keyword>
<reference evidence="3" key="1">
    <citation type="submission" date="2016-10" db="EMBL/GenBank/DDBJ databases">
        <authorList>
            <person name="Varghese N."/>
            <person name="Submissions S."/>
        </authorList>
    </citation>
    <scope>NUCLEOTIDE SEQUENCE [LARGE SCALE GENOMIC DNA]</scope>
    <source>
        <strain evidence="3">CGMCC 1.10783</strain>
    </source>
</reference>
<dbReference type="STRING" id="1045773.SAMN05216555_10367"/>
<dbReference type="InterPro" id="IPR050109">
    <property type="entry name" value="HTH-type_TetR-like_transc_reg"/>
</dbReference>
<dbReference type="Gene3D" id="1.10.10.60">
    <property type="entry name" value="Homeodomain-like"/>
    <property type="match status" value="1"/>
</dbReference>
<evidence type="ECO:0000313" key="2">
    <source>
        <dbReference type="EMBL" id="SDI55107.1"/>
    </source>
</evidence>
<dbReference type="SUPFAM" id="SSF46689">
    <property type="entry name" value="Homeodomain-like"/>
    <property type="match status" value="1"/>
</dbReference>
<dbReference type="GO" id="GO:0000976">
    <property type="term" value="F:transcription cis-regulatory region binding"/>
    <property type="evidence" value="ECO:0007669"/>
    <property type="project" value="TreeGrafter"/>
</dbReference>
<dbReference type="RefSeq" id="WP_245679767.1">
    <property type="nucleotide sequence ID" value="NZ_FNEI01000003.1"/>
</dbReference>
<dbReference type="PANTHER" id="PTHR30055">
    <property type="entry name" value="HTH-TYPE TRANSCRIPTIONAL REGULATOR RUTR"/>
    <property type="match status" value="1"/>
</dbReference>
<dbReference type="EMBL" id="FNEI01000003">
    <property type="protein sequence ID" value="SDI55107.1"/>
    <property type="molecule type" value="Genomic_DNA"/>
</dbReference>
<dbReference type="InterPro" id="IPR001647">
    <property type="entry name" value="HTH_TetR"/>
</dbReference>
<dbReference type="PANTHER" id="PTHR30055:SF239">
    <property type="entry name" value="TRANSCRIPTIONAL REGULATORY PROTEIN"/>
    <property type="match status" value="1"/>
</dbReference>
<dbReference type="AlphaFoldDB" id="A0A1G8LI37"/>
<protein>
    <submittedName>
        <fullName evidence="2">Transcriptional regulator, TetR family</fullName>
    </submittedName>
</protein>
<accession>A0A1G8LI37</accession>
<dbReference type="GO" id="GO:0003700">
    <property type="term" value="F:DNA-binding transcription factor activity"/>
    <property type="evidence" value="ECO:0007669"/>
    <property type="project" value="TreeGrafter"/>
</dbReference>
<name>A0A1G8LI37_9MICC</name>